<accession>A0AAW1RK55</accession>
<evidence type="ECO:0000256" key="1">
    <source>
        <dbReference type="SAM" id="SignalP"/>
    </source>
</evidence>
<dbReference type="InterPro" id="IPR043504">
    <property type="entry name" value="Peptidase_S1_PA_chymotrypsin"/>
</dbReference>
<keyword evidence="3" id="KW-1185">Reference proteome</keyword>
<gene>
    <name evidence="2" type="ORF">WJX81_005369</name>
</gene>
<dbReference type="Pfam" id="PF13668">
    <property type="entry name" value="Ferritin_2"/>
    <property type="match status" value="1"/>
</dbReference>
<evidence type="ECO:0000313" key="3">
    <source>
        <dbReference type="Proteomes" id="UP001445335"/>
    </source>
</evidence>
<feature type="signal peptide" evidence="1">
    <location>
        <begin position="1"/>
        <end position="17"/>
    </location>
</feature>
<dbReference type="Proteomes" id="UP001445335">
    <property type="component" value="Unassembled WGS sequence"/>
</dbReference>
<dbReference type="AlphaFoldDB" id="A0AAW1RK55"/>
<organism evidence="2 3">
    <name type="scientific">Elliptochloris bilobata</name>
    <dbReference type="NCBI Taxonomy" id="381761"/>
    <lineage>
        <taxon>Eukaryota</taxon>
        <taxon>Viridiplantae</taxon>
        <taxon>Chlorophyta</taxon>
        <taxon>core chlorophytes</taxon>
        <taxon>Trebouxiophyceae</taxon>
        <taxon>Trebouxiophyceae incertae sedis</taxon>
        <taxon>Elliptochloris clade</taxon>
        <taxon>Elliptochloris</taxon>
    </lineage>
</organism>
<dbReference type="Gene3D" id="2.40.10.10">
    <property type="entry name" value="Trypsin-like serine proteases"/>
    <property type="match status" value="1"/>
</dbReference>
<keyword evidence="1" id="KW-0732">Signal</keyword>
<protein>
    <submittedName>
        <fullName evidence="2">Uncharacterized protein</fullName>
    </submittedName>
</protein>
<dbReference type="SUPFAM" id="SSF50494">
    <property type="entry name" value="Trypsin-like serine proteases"/>
    <property type="match status" value="1"/>
</dbReference>
<dbReference type="InterPro" id="IPR009003">
    <property type="entry name" value="Peptidase_S1_PA"/>
</dbReference>
<dbReference type="InterPro" id="IPR052965">
    <property type="entry name" value="Pigment-catalase-like"/>
</dbReference>
<feature type="chain" id="PRO_5043598285" evidence="1">
    <location>
        <begin position="18"/>
        <end position="657"/>
    </location>
</feature>
<sequence length="657" mass="69911">MLHLPLLLRPELLLLLALRRWCFKNWQAGVHLIPGPLGTISQLLHLHAGPIAPGQGFLPLGNLLTSDFVGPYNLSLLSTQENEVKATIAFKANYTDADLVRSLTNVECLEAAFDLYGAFRRNLSANLTLGGPAPLGAKKANLTEAVLRYVQEIALTQQGHLLFTRQAGSTDPCPLTVAQKFAAPFNPFLNDANFVLSMLLLEELGAIGNRGVISLVTNPVLANGVAGLATSASTFAGIERFLLYQMRKDIVKPFGETVQKVFARVSALRDSLDGPQLDDQGLVNADPRFIVVPDGLVNLVPTDIRGLTFSRTPAMVINILTLGSPSGKGSFFPKGLSGPITSPAGYDASDAGTKSIEKAVATVQETVVQLGYIAPPITGATPATVFGDEVVYQALTGVLDSGNASARGLTVLPVFNDIFVDPETAANATGGGYTPKVFNGIGGIICCNPDQIDYPDECPPSATFNIVKWVADVKFRNNPVFDIDIAAFEVVPTNKTNHSRWGRPLQWGSIFASKPCSMDPCEVSHSGFPATDVKEEGCKREFGEKLYSSTDTQKPDLTCYSSNSHFPANRDGTVLEYEFSTCGGASGSPLIETSSNKVIALLSEGDESCDASIRPGGGESVARAYFAQFIIGESSTGKGVDPTSLIEQLAEAPVGEH</sequence>
<dbReference type="PANTHER" id="PTHR31694">
    <property type="entry name" value="DESICCATION-LIKE PROTEIN"/>
    <property type="match status" value="1"/>
</dbReference>
<proteinExistence type="predicted"/>
<name>A0AAW1RK55_9CHLO</name>
<dbReference type="PANTHER" id="PTHR31694:SF26">
    <property type="entry name" value="OS05G0151100 PROTEIN"/>
    <property type="match status" value="1"/>
</dbReference>
<reference evidence="2 3" key="1">
    <citation type="journal article" date="2024" name="Nat. Commun.">
        <title>Phylogenomics reveals the evolutionary origins of lichenization in chlorophyte algae.</title>
        <authorList>
            <person name="Puginier C."/>
            <person name="Libourel C."/>
            <person name="Otte J."/>
            <person name="Skaloud P."/>
            <person name="Haon M."/>
            <person name="Grisel S."/>
            <person name="Petersen M."/>
            <person name="Berrin J.G."/>
            <person name="Delaux P.M."/>
            <person name="Dal Grande F."/>
            <person name="Keller J."/>
        </authorList>
    </citation>
    <scope>NUCLEOTIDE SEQUENCE [LARGE SCALE GENOMIC DNA]</scope>
    <source>
        <strain evidence="2 3">SAG 245.80</strain>
    </source>
</reference>
<dbReference type="EMBL" id="JALJOU010000034">
    <property type="protein sequence ID" value="KAK9834044.1"/>
    <property type="molecule type" value="Genomic_DNA"/>
</dbReference>
<comment type="caution">
    <text evidence="2">The sequence shown here is derived from an EMBL/GenBank/DDBJ whole genome shotgun (WGS) entry which is preliminary data.</text>
</comment>
<evidence type="ECO:0000313" key="2">
    <source>
        <dbReference type="EMBL" id="KAK9834044.1"/>
    </source>
</evidence>